<accession>W3X6A7</accession>
<dbReference type="HOGENOM" id="CLU_003864_1_0_1"/>
<dbReference type="eggNOG" id="KOG1721">
    <property type="taxonomic scope" value="Eukaryota"/>
</dbReference>
<keyword evidence="5" id="KW-0539">Nucleus</keyword>
<gene>
    <name evidence="8" type="ORF">PFICI_06582</name>
</gene>
<organism evidence="8 9">
    <name type="scientific">Pestalotiopsis fici (strain W106-1 / CGMCC3.15140)</name>
    <dbReference type="NCBI Taxonomy" id="1229662"/>
    <lineage>
        <taxon>Eukaryota</taxon>
        <taxon>Fungi</taxon>
        <taxon>Dikarya</taxon>
        <taxon>Ascomycota</taxon>
        <taxon>Pezizomycotina</taxon>
        <taxon>Sordariomycetes</taxon>
        <taxon>Xylariomycetidae</taxon>
        <taxon>Amphisphaeriales</taxon>
        <taxon>Sporocadaceae</taxon>
        <taxon>Pestalotiopsis</taxon>
    </lineage>
</organism>
<dbReference type="InParanoid" id="W3X6A7"/>
<dbReference type="InterPro" id="IPR007219">
    <property type="entry name" value="XnlR_reg_dom"/>
</dbReference>
<evidence type="ECO:0000313" key="9">
    <source>
        <dbReference type="Proteomes" id="UP000030651"/>
    </source>
</evidence>
<evidence type="ECO:0000256" key="5">
    <source>
        <dbReference type="ARBA" id="ARBA00023242"/>
    </source>
</evidence>
<protein>
    <recommendedName>
        <fullName evidence="7">Xylanolytic transcriptional activator regulatory domain-containing protein</fullName>
    </recommendedName>
</protein>
<evidence type="ECO:0000256" key="4">
    <source>
        <dbReference type="ARBA" id="ARBA00023163"/>
    </source>
</evidence>
<dbReference type="GO" id="GO:0008270">
    <property type="term" value="F:zinc ion binding"/>
    <property type="evidence" value="ECO:0007669"/>
    <property type="project" value="InterPro"/>
</dbReference>
<feature type="region of interest" description="Disordered" evidence="6">
    <location>
        <begin position="684"/>
        <end position="708"/>
    </location>
</feature>
<sequence length="817" mass="92188">MPLSFLAEAAALNTILETPIAGTTQASIELSNSHSEIIGEANAQFTETTSTQQPTANEPDFALGANMVYDMSGRYDTQATKFLSINWIAHQYQTSFDPFDQLGDICNVFPTQFLDPSMNLGQPAQEDFGPSVAIEQQSATDQPSQEVRSLLSDPGSVISRDSHGSGSFFYIDGDGSRASLRPGFHDVTPDQSRAYSHHERDLASFATAEVPIQLYQSLRSNMQSEFNDVIHNKPPSFQQVSSWVDLYFKQFHPTFSFLRRPKFWDKDSDWVLLLATIAVGTSLSHTFDAERYRRPLMKILQQAVSHRFAIMRGQQDGRTDWISPTPEQSFVSESKSSDLTTLQAMVLSMLCLIHGARNDEISFAMAERLKLVDACHSMHLLSKPSNHNLFDPRCDPEAQCRAWYQQQSFARIGLMIWLLDFMIVCEFHCQPLLQLADVMVPLPCSETVWDNQTIDPEVLKSIKSVTVLDALELLYMEKKLVAKMSEFSKLILIYGICRRTKEVCLRSQSQLMNWTPSATIESRTEVYERGETWPPSSNLLSQWRNSACDCLDILHWSANSTALAHWGWEHPTLFHLHLSRLLILAPLRHIQTLATPSPSQDVINQTGIDKHAKSREFVLRWYLQDQYKARLSVVHAGALLWHCRRYSTRIFLEPYAIYVATLVLWAYSTALQFCQSRGSELPILDNNGSPATSNTPGSNPPTHAYSDATDQDLTDIMSVVVYLDRPIDDELVQTYIRWGAKMTACLSRVGDIASPSAPAKILKEAFRLLSLERNSEARDYSMNESSTSSSGELVWGVRSSFAKSLDSLIRATQEHRY</sequence>
<dbReference type="PANTHER" id="PTHR47660">
    <property type="entry name" value="TRANSCRIPTION FACTOR WITH C2H2 AND ZN(2)-CYS(6) DNA BINDING DOMAIN (EUROFUNG)-RELATED-RELATED"/>
    <property type="match status" value="1"/>
</dbReference>
<keyword evidence="4" id="KW-0804">Transcription</keyword>
<dbReference type="RefSeq" id="XP_007833354.1">
    <property type="nucleotide sequence ID" value="XM_007835163.1"/>
</dbReference>
<dbReference type="OrthoDB" id="10018191at2759"/>
<dbReference type="KEGG" id="pfy:PFICI_06582"/>
<name>W3X6A7_PESFW</name>
<keyword evidence="3" id="KW-0805">Transcription regulation</keyword>
<evidence type="ECO:0000259" key="7">
    <source>
        <dbReference type="Pfam" id="PF04082"/>
    </source>
</evidence>
<feature type="domain" description="Xylanolytic transcriptional activator regulatory" evidence="7">
    <location>
        <begin position="245"/>
        <end position="514"/>
    </location>
</feature>
<proteinExistence type="predicted"/>
<keyword evidence="2" id="KW-0862">Zinc</keyword>
<dbReference type="OMA" id="IEPHAIY"/>
<feature type="compositionally biased region" description="Polar residues" evidence="6">
    <location>
        <begin position="686"/>
        <end position="701"/>
    </location>
</feature>
<dbReference type="Proteomes" id="UP000030651">
    <property type="component" value="Unassembled WGS sequence"/>
</dbReference>
<dbReference type="GO" id="GO:0006351">
    <property type="term" value="P:DNA-templated transcription"/>
    <property type="evidence" value="ECO:0007669"/>
    <property type="project" value="InterPro"/>
</dbReference>
<keyword evidence="9" id="KW-1185">Reference proteome</keyword>
<dbReference type="EMBL" id="KI912112">
    <property type="protein sequence ID" value="ETS81580.1"/>
    <property type="molecule type" value="Genomic_DNA"/>
</dbReference>
<dbReference type="Pfam" id="PF04082">
    <property type="entry name" value="Fungal_trans"/>
    <property type="match status" value="1"/>
</dbReference>
<evidence type="ECO:0000256" key="3">
    <source>
        <dbReference type="ARBA" id="ARBA00023015"/>
    </source>
</evidence>
<dbReference type="PANTHER" id="PTHR47660:SF7">
    <property type="entry name" value="TRANSCRIPTION FACTOR WITH C2H2 AND ZN(2)-CYS(6) DNA BINDING DOMAIN (EUROFUNG)"/>
    <property type="match status" value="1"/>
</dbReference>
<evidence type="ECO:0000256" key="6">
    <source>
        <dbReference type="SAM" id="MobiDB-lite"/>
    </source>
</evidence>
<dbReference type="AlphaFoldDB" id="W3X6A7"/>
<dbReference type="GeneID" id="19271595"/>
<keyword evidence="1" id="KW-0479">Metal-binding</keyword>
<dbReference type="GO" id="GO:0003677">
    <property type="term" value="F:DNA binding"/>
    <property type="evidence" value="ECO:0007669"/>
    <property type="project" value="InterPro"/>
</dbReference>
<reference evidence="9" key="1">
    <citation type="journal article" date="2015" name="BMC Genomics">
        <title>Genomic and transcriptomic analysis of the endophytic fungus Pestalotiopsis fici reveals its lifestyle and high potential for synthesis of natural products.</title>
        <authorList>
            <person name="Wang X."/>
            <person name="Zhang X."/>
            <person name="Liu L."/>
            <person name="Xiang M."/>
            <person name="Wang W."/>
            <person name="Sun X."/>
            <person name="Che Y."/>
            <person name="Guo L."/>
            <person name="Liu G."/>
            <person name="Guo L."/>
            <person name="Wang C."/>
            <person name="Yin W.B."/>
            <person name="Stadler M."/>
            <person name="Zhang X."/>
            <person name="Liu X."/>
        </authorList>
    </citation>
    <scope>NUCLEOTIDE SEQUENCE [LARGE SCALE GENOMIC DNA]</scope>
    <source>
        <strain evidence="9">W106-1 / CGMCC3.15140</strain>
    </source>
</reference>
<evidence type="ECO:0000313" key="8">
    <source>
        <dbReference type="EMBL" id="ETS81580.1"/>
    </source>
</evidence>
<evidence type="ECO:0000256" key="2">
    <source>
        <dbReference type="ARBA" id="ARBA00022833"/>
    </source>
</evidence>
<dbReference type="CDD" id="cd12148">
    <property type="entry name" value="fungal_TF_MHR"/>
    <property type="match status" value="1"/>
</dbReference>
<evidence type="ECO:0000256" key="1">
    <source>
        <dbReference type="ARBA" id="ARBA00022723"/>
    </source>
</evidence>